<accession>A0A919I081</accession>
<evidence type="ECO:0000313" key="4">
    <source>
        <dbReference type="Proteomes" id="UP000655094"/>
    </source>
</evidence>
<gene>
    <name evidence="3" type="ORF">KPZU09_71160</name>
</gene>
<comment type="caution">
    <text evidence="3">The sequence shown here is derived from an EMBL/GenBank/DDBJ whole genome shotgun (WGS) entry which is preliminary data.</text>
</comment>
<evidence type="ECO:0000313" key="3">
    <source>
        <dbReference type="EMBL" id="GHK57380.1"/>
    </source>
</evidence>
<evidence type="ECO:0000259" key="2">
    <source>
        <dbReference type="Pfam" id="PF16582"/>
    </source>
</evidence>
<protein>
    <recommendedName>
        <fullName evidence="2">Menaquinone biosynthesis protein MenD middle domain-containing protein</fullName>
    </recommendedName>
</protein>
<dbReference type="EMBL" id="BNFF01000002">
    <property type="protein sequence ID" value="GHK57380.1"/>
    <property type="molecule type" value="Genomic_DNA"/>
</dbReference>
<dbReference type="InterPro" id="IPR032264">
    <property type="entry name" value="MenD_middle"/>
</dbReference>
<dbReference type="Pfam" id="PF16582">
    <property type="entry name" value="TPP_enzyme_M_2"/>
    <property type="match status" value="1"/>
</dbReference>
<name>A0A919I081_KLEPN</name>
<dbReference type="AlphaFoldDB" id="A0A919I081"/>
<organism evidence="3 4">
    <name type="scientific">Klebsiella pneumoniae</name>
    <dbReference type="NCBI Taxonomy" id="573"/>
    <lineage>
        <taxon>Bacteria</taxon>
        <taxon>Pseudomonadati</taxon>
        <taxon>Pseudomonadota</taxon>
        <taxon>Gammaproteobacteria</taxon>
        <taxon>Enterobacterales</taxon>
        <taxon>Enterobacteriaceae</taxon>
        <taxon>Klebsiella/Raoultella group</taxon>
        <taxon>Klebsiella</taxon>
        <taxon>Klebsiella pneumoniae complex</taxon>
    </lineage>
</organism>
<dbReference type="Proteomes" id="UP000655094">
    <property type="component" value="Unassembled WGS sequence"/>
</dbReference>
<dbReference type="PANTHER" id="PTHR42916">
    <property type="entry name" value="2-SUCCINYL-5-ENOLPYRUVYL-6-HYDROXY-3-CYCLOHEXENE-1-CARBOXYLATE SYNTHASE"/>
    <property type="match status" value="1"/>
</dbReference>
<evidence type="ECO:0000256" key="1">
    <source>
        <dbReference type="ARBA" id="ARBA00022428"/>
    </source>
</evidence>
<proteinExistence type="predicted"/>
<feature type="domain" description="Menaquinone biosynthesis protein MenD middle" evidence="2">
    <location>
        <begin position="1"/>
        <end position="131"/>
    </location>
</feature>
<dbReference type="GO" id="GO:0009234">
    <property type="term" value="P:menaquinone biosynthetic process"/>
    <property type="evidence" value="ECO:0007669"/>
    <property type="project" value="UniProtKB-KW"/>
</dbReference>
<dbReference type="PANTHER" id="PTHR42916:SF1">
    <property type="entry name" value="PROTEIN PHYLLO, CHLOROPLASTIC"/>
    <property type="match status" value="1"/>
</dbReference>
<sequence>MSAAEGKKVAEWAQTLGWPLIGDVLSQTGQPLPCADLWLGNGKAVSELAQAQIVVQLGSSLTGKRVLQWQATCEPDEYWLVDNLPGRLDPAQHRGRRLLSSVERWLELHPAEKRQPWATVIPQLAGQAWQAAVASNEPLAKRSWRSVFGAICRSRANCLLATARWCA</sequence>
<reference evidence="3" key="1">
    <citation type="submission" date="2020-10" db="EMBL/GenBank/DDBJ databases">
        <title>Genome Sequence of ESBL Producing Zambian Clinical Strains.</title>
        <authorList>
            <person name="Shawa M."/>
            <person name="Furuta Y."/>
            <person name="Simbotwe M."/>
            <person name="Mulenga E."/>
            <person name="Mubanga M."/>
            <person name="Mulenga G."/>
            <person name="Kaile C."/>
            <person name="Zorigt T."/>
            <person name="Hang'ombe B."/>
            <person name="Higashi H."/>
        </authorList>
    </citation>
    <scope>NUCLEOTIDE SEQUENCE</scope>
    <source>
        <strain evidence="3">Zam_UTH_09</strain>
    </source>
</reference>
<keyword evidence="1" id="KW-0474">Menaquinone biosynthesis</keyword>
<dbReference type="Gene3D" id="3.40.50.1220">
    <property type="entry name" value="TPP-binding domain"/>
    <property type="match status" value="1"/>
</dbReference>